<sequence length="75" mass="8674">MQAPEKIAVLRLDTDWYESTRHELEHLYPRLVPGGVLIIDDYGYWAGARKAVDEYFSDKPILLNRLDNTGRIAVK</sequence>
<evidence type="ECO:0000313" key="1">
    <source>
        <dbReference type="EMBL" id="NPC67050.1"/>
    </source>
</evidence>
<name>A0ABX2AFD7_9PROT</name>
<dbReference type="Pfam" id="PF05711">
    <property type="entry name" value="TylF"/>
    <property type="match status" value="1"/>
</dbReference>
<dbReference type="PANTHER" id="PTHR40036:SF1">
    <property type="entry name" value="MACROCIN O-METHYLTRANSFERASE"/>
    <property type="match status" value="1"/>
</dbReference>
<evidence type="ECO:0008006" key="3">
    <source>
        <dbReference type="Google" id="ProtNLM"/>
    </source>
</evidence>
<organism evidence="1 2">
    <name type="scientific">Komagataeibacter melomenusus</name>
    <dbReference type="NCBI Taxonomy" id="2766578"/>
    <lineage>
        <taxon>Bacteria</taxon>
        <taxon>Pseudomonadati</taxon>
        <taxon>Pseudomonadota</taxon>
        <taxon>Alphaproteobacteria</taxon>
        <taxon>Acetobacterales</taxon>
        <taxon>Acetobacteraceae</taxon>
        <taxon>Komagataeibacter</taxon>
    </lineage>
</organism>
<evidence type="ECO:0000313" key="2">
    <source>
        <dbReference type="Proteomes" id="UP000623090"/>
    </source>
</evidence>
<dbReference type="PANTHER" id="PTHR40036">
    <property type="entry name" value="MACROCIN O-METHYLTRANSFERASE"/>
    <property type="match status" value="1"/>
</dbReference>
<dbReference type="InterPro" id="IPR029063">
    <property type="entry name" value="SAM-dependent_MTases_sf"/>
</dbReference>
<gene>
    <name evidence="1" type="ORF">HNW77_11720</name>
</gene>
<dbReference type="EMBL" id="JABJWC010000030">
    <property type="protein sequence ID" value="NPC67050.1"/>
    <property type="molecule type" value="Genomic_DNA"/>
</dbReference>
<keyword evidence="2" id="KW-1185">Reference proteome</keyword>
<dbReference type="Gene3D" id="3.40.50.150">
    <property type="entry name" value="Vaccinia Virus protein VP39"/>
    <property type="match status" value="1"/>
</dbReference>
<proteinExistence type="predicted"/>
<reference evidence="1 2" key="1">
    <citation type="journal article" date="2020" name="Microorganisms">
        <title>Description of Komagataeibacter melaceti sp. nov. and Komagataeibacter melomenusus sp. nov. Isolated from Apple Cider Vinegar.</title>
        <authorList>
            <person name="Maric L."/>
            <person name="Cleenwerck I."/>
            <person name="Accetto T."/>
            <person name="Vandamme P."/>
            <person name="Trcek J."/>
        </authorList>
    </citation>
    <scope>NUCLEOTIDE SEQUENCE [LARGE SCALE GENOMIC DNA]</scope>
    <source>
        <strain evidence="1 2">AV436</strain>
    </source>
</reference>
<protein>
    <recommendedName>
        <fullName evidence="3">Macrocin O-methyltransferase</fullName>
    </recommendedName>
</protein>
<comment type="caution">
    <text evidence="1">The sequence shown here is derived from an EMBL/GenBank/DDBJ whole genome shotgun (WGS) entry which is preliminary data.</text>
</comment>
<dbReference type="Proteomes" id="UP000623090">
    <property type="component" value="Unassembled WGS sequence"/>
</dbReference>
<accession>A0ABX2AFD7</accession>
<dbReference type="InterPro" id="IPR008884">
    <property type="entry name" value="TylF_MeTrfase"/>
</dbReference>